<dbReference type="Proteomes" id="UP001642360">
    <property type="component" value="Unassembled WGS sequence"/>
</dbReference>
<protein>
    <submittedName>
        <fullName evidence="2">Uncharacterized protein</fullName>
    </submittedName>
</protein>
<evidence type="ECO:0000256" key="1">
    <source>
        <dbReference type="SAM" id="MobiDB-lite"/>
    </source>
</evidence>
<feature type="region of interest" description="Disordered" evidence="1">
    <location>
        <begin position="256"/>
        <end position="275"/>
    </location>
</feature>
<evidence type="ECO:0000313" key="2">
    <source>
        <dbReference type="EMBL" id="CAK9186477.1"/>
    </source>
</evidence>
<sequence length="275" mass="29609">MVMDLKTIKLDMYELITEFAHSYTRICVEGDIGVALVLIGCCCWRCFGFSGGSGVPLFPTHTQFEGEDPCLATSVGSLQLWLIPIPHLDKANGLEPHLIKPNSTKSSQATHLDCVCRWLGLVLCCVASTVDEVDGVRMVVAMIRGDIGVALVLIGCCCWRCFGFSGGSGVPLFPTHTQFEGEDPCLATSVGSLQLWLIPIPHLDKANGGVPLFPTHTQFEGEDPCLATSVGSLQLWLIPIPHLDKANGLEPHLIKPNSTKSSQATHLDVQAQSSS</sequence>
<reference evidence="2 3" key="1">
    <citation type="submission" date="2024-02" db="EMBL/GenBank/DDBJ databases">
        <authorList>
            <person name="Vignale AGUSTIN F."/>
            <person name="Sosa J E."/>
            <person name="Modenutti C."/>
        </authorList>
    </citation>
    <scope>NUCLEOTIDE SEQUENCE [LARGE SCALE GENOMIC DNA]</scope>
</reference>
<comment type="caution">
    <text evidence="2">The sequence shown here is derived from an EMBL/GenBank/DDBJ whole genome shotgun (WGS) entry which is preliminary data.</text>
</comment>
<name>A0ABC8UZV7_9AQUA</name>
<keyword evidence="3" id="KW-1185">Reference proteome</keyword>
<organism evidence="2 3">
    <name type="scientific">Ilex paraguariensis</name>
    <name type="common">yerba mate</name>
    <dbReference type="NCBI Taxonomy" id="185542"/>
    <lineage>
        <taxon>Eukaryota</taxon>
        <taxon>Viridiplantae</taxon>
        <taxon>Streptophyta</taxon>
        <taxon>Embryophyta</taxon>
        <taxon>Tracheophyta</taxon>
        <taxon>Spermatophyta</taxon>
        <taxon>Magnoliopsida</taxon>
        <taxon>eudicotyledons</taxon>
        <taxon>Gunneridae</taxon>
        <taxon>Pentapetalae</taxon>
        <taxon>asterids</taxon>
        <taxon>campanulids</taxon>
        <taxon>Aquifoliales</taxon>
        <taxon>Aquifoliaceae</taxon>
        <taxon>Ilex</taxon>
    </lineage>
</organism>
<evidence type="ECO:0000313" key="3">
    <source>
        <dbReference type="Proteomes" id="UP001642360"/>
    </source>
</evidence>
<proteinExistence type="predicted"/>
<gene>
    <name evidence="2" type="ORF">ILEXP_LOCUS56970</name>
</gene>
<dbReference type="EMBL" id="CAUOFW020009602">
    <property type="protein sequence ID" value="CAK9186477.1"/>
    <property type="molecule type" value="Genomic_DNA"/>
</dbReference>
<accession>A0ABC8UZV7</accession>
<dbReference type="AlphaFoldDB" id="A0ABC8UZV7"/>